<proteinExistence type="predicted"/>
<name>A0ABN7UDV3_GIGMA</name>
<evidence type="ECO:0000313" key="3">
    <source>
        <dbReference type="Proteomes" id="UP000789901"/>
    </source>
</evidence>
<reference evidence="2 3" key="1">
    <citation type="submission" date="2021-06" db="EMBL/GenBank/DDBJ databases">
        <authorList>
            <person name="Kallberg Y."/>
            <person name="Tangrot J."/>
            <person name="Rosling A."/>
        </authorList>
    </citation>
    <scope>NUCLEOTIDE SEQUENCE [LARGE SCALE GENOMIC DNA]</scope>
    <source>
        <strain evidence="2 3">120-4 pot B 10/14</strain>
    </source>
</reference>
<comment type="caution">
    <text evidence="2">The sequence shown here is derived from an EMBL/GenBank/DDBJ whole genome shotgun (WGS) entry which is preliminary data.</text>
</comment>
<dbReference type="EMBL" id="CAJVQB010002365">
    <property type="protein sequence ID" value="CAG8572079.1"/>
    <property type="molecule type" value="Genomic_DNA"/>
</dbReference>
<evidence type="ECO:0000313" key="2">
    <source>
        <dbReference type="EMBL" id="CAG8572079.1"/>
    </source>
</evidence>
<protein>
    <submittedName>
        <fullName evidence="2">45024_t:CDS:1</fullName>
    </submittedName>
</protein>
<evidence type="ECO:0000256" key="1">
    <source>
        <dbReference type="SAM" id="Phobius"/>
    </source>
</evidence>
<organism evidence="2 3">
    <name type="scientific">Gigaspora margarita</name>
    <dbReference type="NCBI Taxonomy" id="4874"/>
    <lineage>
        <taxon>Eukaryota</taxon>
        <taxon>Fungi</taxon>
        <taxon>Fungi incertae sedis</taxon>
        <taxon>Mucoromycota</taxon>
        <taxon>Glomeromycotina</taxon>
        <taxon>Glomeromycetes</taxon>
        <taxon>Diversisporales</taxon>
        <taxon>Gigasporaceae</taxon>
        <taxon>Gigaspora</taxon>
    </lineage>
</organism>
<keyword evidence="1" id="KW-0472">Membrane</keyword>
<accession>A0ABN7UDV3</accession>
<dbReference type="Proteomes" id="UP000789901">
    <property type="component" value="Unassembled WGS sequence"/>
</dbReference>
<keyword evidence="3" id="KW-1185">Reference proteome</keyword>
<dbReference type="InterPro" id="IPR012337">
    <property type="entry name" value="RNaseH-like_sf"/>
</dbReference>
<keyword evidence="1" id="KW-0812">Transmembrane</keyword>
<sequence>MTDNGANIKKAISLINDIVWLACLAHMLQLSILKSLKLISQLMKRAQNLIFFFSKSPKQPECLENVQEKYHCSIELPIVTEELYDLVKAASYLSLQEYWDVPEEIGLIEECHQPLAKEIPKNYGFAKLSSMLAFNPSITNDLVLDLYYNEELDDAYEEISLIIIFVNPFKKEIVIH</sequence>
<dbReference type="SUPFAM" id="SSF53098">
    <property type="entry name" value="Ribonuclease H-like"/>
    <property type="match status" value="1"/>
</dbReference>
<gene>
    <name evidence="2" type="ORF">GMARGA_LOCUS5534</name>
</gene>
<keyword evidence="1" id="KW-1133">Transmembrane helix</keyword>
<feature type="transmembrane region" description="Helical" evidence="1">
    <location>
        <begin position="18"/>
        <end position="36"/>
    </location>
</feature>